<dbReference type="Proteomes" id="UP000559027">
    <property type="component" value="Unassembled WGS sequence"/>
</dbReference>
<dbReference type="PROSITE" id="PS00109">
    <property type="entry name" value="PROTEIN_KINASE_TYR"/>
    <property type="match status" value="1"/>
</dbReference>
<dbReference type="SMART" id="SM00219">
    <property type="entry name" value="TyrKc"/>
    <property type="match status" value="1"/>
</dbReference>
<dbReference type="InterPro" id="IPR011009">
    <property type="entry name" value="Kinase-like_dom_sf"/>
</dbReference>
<dbReference type="InterPro" id="IPR051681">
    <property type="entry name" value="Ser/Thr_Kinases-Pseudokinases"/>
</dbReference>
<dbReference type="InterPro" id="IPR008266">
    <property type="entry name" value="Tyr_kinase_AS"/>
</dbReference>
<dbReference type="OrthoDB" id="10261027at2759"/>
<comment type="caution">
    <text evidence="2">The sequence shown here is derived from an EMBL/GenBank/DDBJ whole genome shotgun (WGS) entry which is preliminary data.</text>
</comment>
<dbReference type="GO" id="GO:0004674">
    <property type="term" value="F:protein serine/threonine kinase activity"/>
    <property type="evidence" value="ECO:0007669"/>
    <property type="project" value="TreeGrafter"/>
</dbReference>
<dbReference type="AlphaFoldDB" id="A0A8H5LJU7"/>
<name>A0A8H5LJU7_9AGAR</name>
<evidence type="ECO:0000259" key="1">
    <source>
        <dbReference type="PROSITE" id="PS50011"/>
    </source>
</evidence>
<gene>
    <name evidence="2" type="ORF">D9756_002957</name>
</gene>
<proteinExistence type="predicted"/>
<dbReference type="Gene3D" id="1.10.510.10">
    <property type="entry name" value="Transferase(Phosphotransferase) domain 1"/>
    <property type="match status" value="1"/>
</dbReference>
<dbReference type="PANTHER" id="PTHR44329">
    <property type="entry name" value="SERINE/THREONINE-PROTEIN KINASE TNNI3K-RELATED"/>
    <property type="match status" value="1"/>
</dbReference>
<dbReference type="GO" id="GO:0004713">
    <property type="term" value="F:protein tyrosine kinase activity"/>
    <property type="evidence" value="ECO:0007669"/>
    <property type="project" value="InterPro"/>
</dbReference>
<evidence type="ECO:0000313" key="2">
    <source>
        <dbReference type="EMBL" id="KAF5359784.1"/>
    </source>
</evidence>
<dbReference type="SUPFAM" id="SSF56112">
    <property type="entry name" value="Protein kinase-like (PK-like)"/>
    <property type="match status" value="1"/>
</dbReference>
<sequence length="453" mass="51370">MIGPGRIPRCDPLSRFRLKQCGPDVKVTPGLGSGEVPTEYWGSCMVLSQLVSDPIKKDSLAALEGERAQHMANFLSQALGDGPGRATDSSRRGVLRVLSRLTKSIETLPTRLQLADNLQCSLSDPDRLDPSGFCRVYEGGLGGAQPGKVRVKVAAISLANTQEWNSNLLRKLIKHVIFSAHVSHPNILPIYGFFHHPSYKICVVSPWMDHNLKEHLLNQSYHTKVSPEDRLLFMLDIISGLEYLHNSQIVHRDIRAENIFVSREGRALLTNFGASRIQDFNNLRRSTGSAFWMAPELYNGEKPSAQSDIWAFACTCYKVRRTFVILENLDTCIKQALKIVVRSPPFRLDYKTLFQMESFFLEGGKVIPPKPGVIIDTWSKGQQKVWDQVLMAKCWQRHPNKRPETRAVRRSFQKLNIPDKRRGPSKFLKPPRIDSQIDYELVHQTLLEVMFLS</sequence>
<dbReference type="InterPro" id="IPR000719">
    <property type="entry name" value="Prot_kinase_dom"/>
</dbReference>
<reference evidence="2 3" key="1">
    <citation type="journal article" date="2020" name="ISME J.">
        <title>Uncovering the hidden diversity of litter-decomposition mechanisms in mushroom-forming fungi.</title>
        <authorList>
            <person name="Floudas D."/>
            <person name="Bentzer J."/>
            <person name="Ahren D."/>
            <person name="Johansson T."/>
            <person name="Persson P."/>
            <person name="Tunlid A."/>
        </authorList>
    </citation>
    <scope>NUCLEOTIDE SEQUENCE [LARGE SCALE GENOMIC DNA]</scope>
    <source>
        <strain evidence="2 3">CBS 146.42</strain>
    </source>
</reference>
<feature type="domain" description="Protein kinase" evidence="1">
    <location>
        <begin position="122"/>
        <end position="428"/>
    </location>
</feature>
<dbReference type="PROSITE" id="PS50011">
    <property type="entry name" value="PROTEIN_KINASE_DOM"/>
    <property type="match status" value="1"/>
</dbReference>
<dbReference type="EMBL" id="JAACJO010000004">
    <property type="protein sequence ID" value="KAF5359784.1"/>
    <property type="molecule type" value="Genomic_DNA"/>
</dbReference>
<accession>A0A8H5LJU7</accession>
<dbReference type="GO" id="GO:0005524">
    <property type="term" value="F:ATP binding"/>
    <property type="evidence" value="ECO:0007669"/>
    <property type="project" value="InterPro"/>
</dbReference>
<dbReference type="InterPro" id="IPR020635">
    <property type="entry name" value="Tyr_kinase_cat_dom"/>
</dbReference>
<organism evidence="2 3">
    <name type="scientific">Leucocoprinus leucothites</name>
    <dbReference type="NCBI Taxonomy" id="201217"/>
    <lineage>
        <taxon>Eukaryota</taxon>
        <taxon>Fungi</taxon>
        <taxon>Dikarya</taxon>
        <taxon>Basidiomycota</taxon>
        <taxon>Agaricomycotina</taxon>
        <taxon>Agaricomycetes</taxon>
        <taxon>Agaricomycetidae</taxon>
        <taxon>Agaricales</taxon>
        <taxon>Agaricineae</taxon>
        <taxon>Agaricaceae</taxon>
        <taxon>Leucocoprinus</taxon>
    </lineage>
</organism>
<dbReference type="Pfam" id="PF00069">
    <property type="entry name" value="Pkinase"/>
    <property type="match status" value="1"/>
</dbReference>
<keyword evidence="3" id="KW-1185">Reference proteome</keyword>
<protein>
    <recommendedName>
        <fullName evidence="1">Protein kinase domain-containing protein</fullName>
    </recommendedName>
</protein>
<evidence type="ECO:0000313" key="3">
    <source>
        <dbReference type="Proteomes" id="UP000559027"/>
    </source>
</evidence>